<protein>
    <submittedName>
        <fullName evidence="2">Uncharacterized protein</fullName>
    </submittedName>
</protein>
<proteinExistence type="predicted"/>
<dbReference type="EMBL" id="BAAACX010000009">
    <property type="protein sequence ID" value="GAA0390621.1"/>
    <property type="molecule type" value="Genomic_DNA"/>
</dbReference>
<evidence type="ECO:0000313" key="2">
    <source>
        <dbReference type="EMBL" id="GAA0390621.1"/>
    </source>
</evidence>
<feature type="signal peptide" evidence="1">
    <location>
        <begin position="1"/>
        <end position="25"/>
    </location>
</feature>
<keyword evidence="1" id="KW-0732">Signal</keyword>
<accession>A0ABN0YC55</accession>
<gene>
    <name evidence="2" type="ORF">GCM10008933_21940</name>
</gene>
<sequence length="154" mass="17163">MKLKKVLTVLFTTLLLLTLSSSAFASEITPTAVGIGDTKESAITLVGNSEFNLFLSDSADKDWFKWTNNTSEYKLVAGYFMPDSKVANYRLGMEINYSPSVNAGRVYAENYGPGNAQIIDNILIPPGASVYYVIDSTEFALMQYTFIFRIYNFN</sequence>
<comment type="caution">
    <text evidence="2">The sequence shown here is derived from an EMBL/GenBank/DDBJ whole genome shotgun (WGS) entry which is preliminary data.</text>
</comment>
<evidence type="ECO:0000256" key="1">
    <source>
        <dbReference type="SAM" id="SignalP"/>
    </source>
</evidence>
<keyword evidence="3" id="KW-1185">Reference proteome</keyword>
<name>A0ABN0YC55_9BACL</name>
<organism evidence="2 3">
    <name type="scientific">Paenibacillus motobuensis</name>
    <dbReference type="NCBI Taxonomy" id="295324"/>
    <lineage>
        <taxon>Bacteria</taxon>
        <taxon>Bacillati</taxon>
        <taxon>Bacillota</taxon>
        <taxon>Bacilli</taxon>
        <taxon>Bacillales</taxon>
        <taxon>Paenibacillaceae</taxon>
        <taxon>Paenibacillus</taxon>
    </lineage>
</organism>
<dbReference type="Proteomes" id="UP001500340">
    <property type="component" value="Unassembled WGS sequence"/>
</dbReference>
<feature type="chain" id="PRO_5045194313" evidence="1">
    <location>
        <begin position="26"/>
        <end position="154"/>
    </location>
</feature>
<evidence type="ECO:0000313" key="3">
    <source>
        <dbReference type="Proteomes" id="UP001500340"/>
    </source>
</evidence>
<dbReference type="RefSeq" id="WP_343860926.1">
    <property type="nucleotide sequence ID" value="NZ_BAAACX010000009.1"/>
</dbReference>
<reference evidence="2 3" key="1">
    <citation type="journal article" date="2019" name="Int. J. Syst. Evol. Microbiol.">
        <title>The Global Catalogue of Microorganisms (GCM) 10K type strain sequencing project: providing services to taxonomists for standard genome sequencing and annotation.</title>
        <authorList>
            <consortium name="The Broad Institute Genomics Platform"/>
            <consortium name="The Broad Institute Genome Sequencing Center for Infectious Disease"/>
            <person name="Wu L."/>
            <person name="Ma J."/>
        </authorList>
    </citation>
    <scope>NUCLEOTIDE SEQUENCE [LARGE SCALE GENOMIC DNA]</scope>
    <source>
        <strain evidence="2 3">JCM 12774</strain>
    </source>
</reference>